<reference evidence="7 8" key="1">
    <citation type="submission" date="2020-08" db="EMBL/GenBank/DDBJ databases">
        <title>Above-ground endophytic microbial communities from plants in different locations in the United States.</title>
        <authorList>
            <person name="Frank C."/>
        </authorList>
    </citation>
    <scope>NUCLEOTIDE SEQUENCE [LARGE SCALE GENOMIC DNA]</scope>
    <source>
        <strain evidence="7 8">WP4_2_2</strain>
    </source>
</reference>
<keyword evidence="2" id="KW-0805">Transcription regulation</keyword>
<dbReference type="InterPro" id="IPR013325">
    <property type="entry name" value="RNA_pol_sigma_r2"/>
</dbReference>
<evidence type="ECO:0000313" key="8">
    <source>
        <dbReference type="Proteomes" id="UP000571554"/>
    </source>
</evidence>
<evidence type="ECO:0000256" key="2">
    <source>
        <dbReference type="ARBA" id="ARBA00023015"/>
    </source>
</evidence>
<dbReference type="InterPro" id="IPR014284">
    <property type="entry name" value="RNA_pol_sigma-70_dom"/>
</dbReference>
<dbReference type="Gene3D" id="1.10.1740.10">
    <property type="match status" value="1"/>
</dbReference>
<comment type="caution">
    <text evidence="7">The sequence shown here is derived from an EMBL/GenBank/DDBJ whole genome shotgun (WGS) entry which is preliminary data.</text>
</comment>
<protein>
    <submittedName>
        <fullName evidence="7">RNA polymerase sigma-70 factor (ECF subfamily)</fullName>
    </submittedName>
</protein>
<dbReference type="GO" id="GO:0016987">
    <property type="term" value="F:sigma factor activity"/>
    <property type="evidence" value="ECO:0007669"/>
    <property type="project" value="UniProtKB-KW"/>
</dbReference>
<dbReference type="CDD" id="cd06171">
    <property type="entry name" value="Sigma70_r4"/>
    <property type="match status" value="1"/>
</dbReference>
<gene>
    <name evidence="7" type="ORF">F4827_001747</name>
</gene>
<keyword evidence="3" id="KW-0731">Sigma factor</keyword>
<keyword evidence="8" id="KW-1185">Reference proteome</keyword>
<dbReference type="SUPFAM" id="SSF88659">
    <property type="entry name" value="Sigma3 and sigma4 domains of RNA polymerase sigma factors"/>
    <property type="match status" value="1"/>
</dbReference>
<dbReference type="Gene3D" id="1.10.10.10">
    <property type="entry name" value="Winged helix-like DNA-binding domain superfamily/Winged helix DNA-binding domain"/>
    <property type="match status" value="1"/>
</dbReference>
<dbReference type="InterPro" id="IPR013324">
    <property type="entry name" value="RNA_pol_sigma_r3/r4-like"/>
</dbReference>
<dbReference type="SUPFAM" id="SSF88946">
    <property type="entry name" value="Sigma2 domain of RNA polymerase sigma factors"/>
    <property type="match status" value="1"/>
</dbReference>
<dbReference type="PANTHER" id="PTHR43133">
    <property type="entry name" value="RNA POLYMERASE ECF-TYPE SIGMA FACTO"/>
    <property type="match status" value="1"/>
</dbReference>
<evidence type="ECO:0000256" key="4">
    <source>
        <dbReference type="ARBA" id="ARBA00023163"/>
    </source>
</evidence>
<evidence type="ECO:0000259" key="5">
    <source>
        <dbReference type="Pfam" id="PF04542"/>
    </source>
</evidence>
<name>A0A7W9TV52_9BURK</name>
<dbReference type="RefSeq" id="WP_183723567.1">
    <property type="nucleotide sequence ID" value="NZ_JACHBW010000004.1"/>
</dbReference>
<organism evidence="7 8">
    <name type="scientific">Paraburkholderia bannensis</name>
    <dbReference type="NCBI Taxonomy" id="765414"/>
    <lineage>
        <taxon>Bacteria</taxon>
        <taxon>Pseudomonadati</taxon>
        <taxon>Pseudomonadota</taxon>
        <taxon>Betaproteobacteria</taxon>
        <taxon>Burkholderiales</taxon>
        <taxon>Burkholderiaceae</taxon>
        <taxon>Paraburkholderia</taxon>
    </lineage>
</organism>
<dbReference type="Proteomes" id="UP000571554">
    <property type="component" value="Unassembled WGS sequence"/>
</dbReference>
<dbReference type="GO" id="GO:0006352">
    <property type="term" value="P:DNA-templated transcription initiation"/>
    <property type="evidence" value="ECO:0007669"/>
    <property type="project" value="InterPro"/>
</dbReference>
<dbReference type="InterPro" id="IPR039425">
    <property type="entry name" value="RNA_pol_sigma-70-like"/>
</dbReference>
<dbReference type="GO" id="GO:0003677">
    <property type="term" value="F:DNA binding"/>
    <property type="evidence" value="ECO:0007669"/>
    <property type="project" value="InterPro"/>
</dbReference>
<dbReference type="InterPro" id="IPR007627">
    <property type="entry name" value="RNA_pol_sigma70_r2"/>
</dbReference>
<dbReference type="Pfam" id="PF04542">
    <property type="entry name" value="Sigma70_r2"/>
    <property type="match status" value="1"/>
</dbReference>
<comment type="similarity">
    <text evidence="1">Belongs to the sigma-70 factor family. ECF subfamily.</text>
</comment>
<evidence type="ECO:0000259" key="6">
    <source>
        <dbReference type="Pfam" id="PF08281"/>
    </source>
</evidence>
<dbReference type="PANTHER" id="PTHR43133:SF63">
    <property type="entry name" value="RNA POLYMERASE SIGMA FACTOR FECI-RELATED"/>
    <property type="match status" value="1"/>
</dbReference>
<evidence type="ECO:0000313" key="7">
    <source>
        <dbReference type="EMBL" id="MBB6101899.1"/>
    </source>
</evidence>
<dbReference type="NCBIfam" id="TIGR02937">
    <property type="entry name" value="sigma70-ECF"/>
    <property type="match status" value="1"/>
</dbReference>
<dbReference type="Pfam" id="PF08281">
    <property type="entry name" value="Sigma70_r4_2"/>
    <property type="match status" value="1"/>
</dbReference>
<dbReference type="InterPro" id="IPR013249">
    <property type="entry name" value="RNA_pol_sigma70_r4_t2"/>
</dbReference>
<sequence>MQEPMPMQKQALAHALMTSRRTLIDTASRIVGCRRGGEDVVHDIWLRLEEADDFGEIRQPGGYIARMVRNHAIDRCRRLNLEAFYCAPEEAALDVACEEPSPEQANMNCQAMCMLSDALDALPERSRTAFCLYYVYGYTQREISDHLGVSSTLVNCMVRDATMHCRARLEAYRPGQ</sequence>
<proteinExistence type="inferred from homology"/>
<dbReference type="EMBL" id="JACHBW010000004">
    <property type="protein sequence ID" value="MBB6101899.1"/>
    <property type="molecule type" value="Genomic_DNA"/>
</dbReference>
<evidence type="ECO:0000256" key="1">
    <source>
        <dbReference type="ARBA" id="ARBA00010641"/>
    </source>
</evidence>
<evidence type="ECO:0000256" key="3">
    <source>
        <dbReference type="ARBA" id="ARBA00023082"/>
    </source>
</evidence>
<feature type="domain" description="RNA polymerase sigma-70 region 2" evidence="5">
    <location>
        <begin position="20"/>
        <end position="79"/>
    </location>
</feature>
<keyword evidence="4" id="KW-0804">Transcription</keyword>
<feature type="domain" description="RNA polymerase sigma factor 70 region 4 type 2" evidence="6">
    <location>
        <begin position="115"/>
        <end position="155"/>
    </location>
</feature>
<dbReference type="AlphaFoldDB" id="A0A7W9TV52"/>
<accession>A0A7W9TV52</accession>
<dbReference type="InterPro" id="IPR036388">
    <property type="entry name" value="WH-like_DNA-bd_sf"/>
</dbReference>